<keyword evidence="3" id="KW-0929">Antimicrobial</keyword>
<feature type="disulfide bond" evidence="9">
    <location>
        <begin position="406"/>
        <end position="412"/>
    </location>
</feature>
<dbReference type="AlphaFoldDB" id="A0A443SSQ6"/>
<reference evidence="11 12" key="1">
    <citation type="journal article" date="2018" name="Gigascience">
        <title>Genomes of trombidid mites reveal novel predicted allergens and laterally-transferred genes associated with secondary metabolism.</title>
        <authorList>
            <person name="Dong X."/>
            <person name="Chaisiri K."/>
            <person name="Xia D."/>
            <person name="Armstrong S.D."/>
            <person name="Fang Y."/>
            <person name="Donnelly M.J."/>
            <person name="Kadowaki T."/>
            <person name="McGarry J.W."/>
            <person name="Darby A.C."/>
            <person name="Makepeace B.L."/>
        </authorList>
    </citation>
    <scope>NUCLEOTIDE SEQUENCE [LARGE SCALE GENOMIC DNA]</scope>
    <source>
        <strain evidence="11">UoL-UT</strain>
    </source>
</reference>
<evidence type="ECO:0000256" key="5">
    <source>
        <dbReference type="ARBA" id="ARBA00022801"/>
    </source>
</evidence>
<keyword evidence="8" id="KW-0326">Glycosidase</keyword>
<protein>
    <recommendedName>
        <fullName evidence="2">lysozyme</fullName>
        <ecNumber evidence="2">3.2.1.17</ecNumber>
    </recommendedName>
</protein>
<dbReference type="Pfam" id="PF05497">
    <property type="entry name" value="Destabilase"/>
    <property type="match status" value="4"/>
</dbReference>
<feature type="disulfide bond" evidence="9">
    <location>
        <begin position="357"/>
        <end position="363"/>
    </location>
</feature>
<dbReference type="EC" id="3.2.1.17" evidence="2"/>
<dbReference type="Proteomes" id="UP000288716">
    <property type="component" value="Unassembled WGS sequence"/>
</dbReference>
<dbReference type="PROSITE" id="PS00018">
    <property type="entry name" value="EF_HAND_1"/>
    <property type="match status" value="4"/>
</dbReference>
<name>A0A443SSQ6_9ACAR</name>
<dbReference type="VEuPathDB" id="VectorBase:LDEU001490"/>
<evidence type="ECO:0000313" key="11">
    <source>
        <dbReference type="EMBL" id="RWS30551.1"/>
    </source>
</evidence>
<dbReference type="PANTHER" id="PTHR11195:SF13">
    <property type="entry name" value="INVERTEBRATE-TYPE LYSOZYME 2-RELATED"/>
    <property type="match status" value="1"/>
</dbReference>
<keyword evidence="12" id="KW-1185">Reference proteome</keyword>
<keyword evidence="6" id="KW-0044">Antibiotic</keyword>
<evidence type="ECO:0000256" key="2">
    <source>
        <dbReference type="ARBA" id="ARBA00012732"/>
    </source>
</evidence>
<keyword evidence="10" id="KW-0732">Signal</keyword>
<dbReference type="InterPro" id="IPR023346">
    <property type="entry name" value="Lysozyme-like_dom_sf"/>
</dbReference>
<evidence type="ECO:0000256" key="1">
    <source>
        <dbReference type="ARBA" id="ARBA00000632"/>
    </source>
</evidence>
<dbReference type="GO" id="GO:0031640">
    <property type="term" value="P:killing of cells of another organism"/>
    <property type="evidence" value="ECO:0007669"/>
    <property type="project" value="UniProtKB-KW"/>
</dbReference>
<dbReference type="STRING" id="299467.A0A443SSQ6"/>
<keyword evidence="5" id="KW-0378">Hydrolase</keyword>
<evidence type="ECO:0000313" key="12">
    <source>
        <dbReference type="Proteomes" id="UP000288716"/>
    </source>
</evidence>
<proteinExistence type="predicted"/>
<dbReference type="OrthoDB" id="6337871at2759"/>
<dbReference type="PROSITE" id="PS51909">
    <property type="entry name" value="LYSOZYME_I"/>
    <property type="match status" value="4"/>
</dbReference>
<evidence type="ECO:0000256" key="8">
    <source>
        <dbReference type="ARBA" id="ARBA00023295"/>
    </source>
</evidence>
<evidence type="ECO:0000256" key="9">
    <source>
        <dbReference type="PIRSR" id="PIRSR608597-3"/>
    </source>
</evidence>
<feature type="chain" id="PRO_5019445179" description="lysozyme" evidence="10">
    <location>
        <begin position="20"/>
        <end position="596"/>
    </location>
</feature>
<dbReference type="InterPro" id="IPR008597">
    <property type="entry name" value="Invert_lysozyme"/>
</dbReference>
<evidence type="ECO:0000256" key="10">
    <source>
        <dbReference type="SAM" id="SignalP"/>
    </source>
</evidence>
<comment type="caution">
    <text evidence="11">The sequence shown here is derived from an EMBL/GenBank/DDBJ whole genome shotgun (WGS) entry which is preliminary data.</text>
</comment>
<dbReference type="SUPFAM" id="SSF53955">
    <property type="entry name" value="Lysozyme-like"/>
    <property type="match status" value="2"/>
</dbReference>
<dbReference type="GO" id="GO:0042742">
    <property type="term" value="P:defense response to bacterium"/>
    <property type="evidence" value="ECO:0007669"/>
    <property type="project" value="UniProtKB-KW"/>
</dbReference>
<accession>A0A443SSQ6</accession>
<dbReference type="EMBL" id="NCKV01000465">
    <property type="protein sequence ID" value="RWS30551.1"/>
    <property type="molecule type" value="Genomic_DNA"/>
</dbReference>
<evidence type="ECO:0000256" key="6">
    <source>
        <dbReference type="ARBA" id="ARBA00023022"/>
    </source>
</evidence>
<gene>
    <name evidence="11" type="ORF">B4U80_11200</name>
</gene>
<evidence type="ECO:0000256" key="4">
    <source>
        <dbReference type="ARBA" id="ARBA00022638"/>
    </source>
</evidence>
<dbReference type="GO" id="GO:0003796">
    <property type="term" value="F:lysozyme activity"/>
    <property type="evidence" value="ECO:0007669"/>
    <property type="project" value="UniProtKB-EC"/>
</dbReference>
<organism evidence="11 12">
    <name type="scientific">Leptotrombidium deliense</name>
    <dbReference type="NCBI Taxonomy" id="299467"/>
    <lineage>
        <taxon>Eukaryota</taxon>
        <taxon>Metazoa</taxon>
        <taxon>Ecdysozoa</taxon>
        <taxon>Arthropoda</taxon>
        <taxon>Chelicerata</taxon>
        <taxon>Arachnida</taxon>
        <taxon>Acari</taxon>
        <taxon>Acariformes</taxon>
        <taxon>Trombidiformes</taxon>
        <taxon>Prostigmata</taxon>
        <taxon>Anystina</taxon>
        <taxon>Parasitengona</taxon>
        <taxon>Trombiculoidea</taxon>
        <taxon>Trombiculidae</taxon>
        <taxon>Leptotrombidium</taxon>
    </lineage>
</organism>
<evidence type="ECO:0000256" key="3">
    <source>
        <dbReference type="ARBA" id="ARBA00022529"/>
    </source>
</evidence>
<dbReference type="InterPro" id="IPR018247">
    <property type="entry name" value="EF_Hand_1_Ca_BS"/>
</dbReference>
<sequence>MAFAFSLFVFIVSIANVYSTFISQQCLDCICYASTGCDLNKQCHNAGPGAYFCGPFQISWAYWSDGGKPGDAGGAHDFEKCLNVKECAEQTVIGYMRKWKTDCNNDGVIDCLDYAAIHKSGPNQCSAHILQNTEYWNRFKSTKCYSTQSSARFPLRPVSWTVYPSSNNSAHRPISINPGNAISSSVVTATVKPVSRPSNPNPSNSLFINGEEPVSDNCLSCICEASSGCDLKKQCEGDFCGAYLISWAYWSDGGKPGTDYISCALNKKCAERAIQGYMSKWLTDCNADGVIDCDDFAAIHKLGPQSCKTTSLATSKYWQQSSLPVDDVPSSPSQRGPRINVNSNGHVIPSNCMACICEASSRCDENILCSNDIGTKVCGPYQISFTYWTEAGRPGYRGSGGDYEGCANEKSCAETCVQSYVNKWAIDCNGDGVIDCLDYAAIHKAGPQQCNDRQFLQSHYWTEFQTCFGFIIESTTQYCASSECDPHVRCHTVATIEVVCGPFRITHNYWSKAGAPGSDPTNPFDFENCANNIHCAIQTVKSYLQKRTVDCNRDGRITCDDFALIHKFGANRCAQDSLLNTTFWRKYKTCTKYAFQ</sequence>
<keyword evidence="7 9" id="KW-1015">Disulfide bond</keyword>
<feature type="disulfide bond" evidence="9">
    <location>
        <begin position="369"/>
        <end position="378"/>
    </location>
</feature>
<dbReference type="CDD" id="cd16890">
    <property type="entry name" value="lyz_i"/>
    <property type="match status" value="3"/>
</dbReference>
<evidence type="ECO:0000256" key="7">
    <source>
        <dbReference type="ARBA" id="ARBA00023157"/>
    </source>
</evidence>
<keyword evidence="4" id="KW-0081">Bacteriolytic enzyme</keyword>
<feature type="signal peptide" evidence="10">
    <location>
        <begin position="1"/>
        <end position="19"/>
    </location>
</feature>
<comment type="catalytic activity">
    <reaction evidence="1">
        <text>Hydrolysis of (1-&gt;4)-beta-linkages between N-acetylmuramic acid and N-acetyl-D-glucosamine residues in a peptidoglycan and between N-acetyl-D-glucosamine residues in chitodextrins.</text>
        <dbReference type="EC" id="3.2.1.17"/>
    </reaction>
</comment>
<feature type="disulfide bond" evidence="9">
    <location>
        <begin position="352"/>
        <end position="436"/>
    </location>
</feature>
<dbReference type="Gene3D" id="1.10.530.10">
    <property type="match status" value="4"/>
</dbReference>
<dbReference type="PANTHER" id="PTHR11195">
    <property type="entry name" value="DESTABILASE-RELATED"/>
    <property type="match status" value="1"/>
</dbReference>